<evidence type="ECO:0000256" key="3">
    <source>
        <dbReference type="ARBA" id="ARBA00011738"/>
    </source>
</evidence>
<keyword evidence="12" id="KW-1185">Reference proteome</keyword>
<dbReference type="PANTHER" id="PTHR42743">
    <property type="entry name" value="AMINO-ACID AMINOTRANSFERASE"/>
    <property type="match status" value="1"/>
</dbReference>
<dbReference type="InterPro" id="IPR036038">
    <property type="entry name" value="Aminotransferase-like"/>
</dbReference>
<evidence type="ECO:0000256" key="2">
    <source>
        <dbReference type="ARBA" id="ARBA00009320"/>
    </source>
</evidence>
<evidence type="ECO:0000256" key="9">
    <source>
        <dbReference type="ARBA" id="ARBA00049529"/>
    </source>
</evidence>
<evidence type="ECO:0000256" key="8">
    <source>
        <dbReference type="ARBA" id="ARBA00035676"/>
    </source>
</evidence>
<comment type="cofactor">
    <cofactor evidence="1">
        <name>pyridoxal 5'-phosphate</name>
        <dbReference type="ChEBI" id="CHEBI:597326"/>
    </cofactor>
</comment>
<dbReference type="Proteomes" id="UP000315901">
    <property type="component" value="Unassembled WGS sequence"/>
</dbReference>
<evidence type="ECO:0000313" key="12">
    <source>
        <dbReference type="Proteomes" id="UP000315901"/>
    </source>
</evidence>
<dbReference type="GO" id="GO:0008696">
    <property type="term" value="F:4-amino-4-deoxychorismate lyase activity"/>
    <property type="evidence" value="ECO:0007669"/>
    <property type="project" value="UniProtKB-UniRule"/>
</dbReference>
<name>A0A501WCD1_9GAMM</name>
<dbReference type="AlphaFoldDB" id="A0A501WCD1"/>
<dbReference type="Gene3D" id="3.30.470.10">
    <property type="match status" value="1"/>
</dbReference>
<comment type="caution">
    <text evidence="11">The sequence shown here is derived from an EMBL/GenBank/DDBJ whole genome shotgun (WGS) entry which is preliminary data.</text>
</comment>
<dbReference type="InterPro" id="IPR043132">
    <property type="entry name" value="BCAT-like_C"/>
</dbReference>
<comment type="similarity">
    <text evidence="2">Belongs to the class-IV pyridoxal-phosphate-dependent aminotransferase family.</text>
</comment>
<dbReference type="EC" id="4.1.3.38" evidence="8 10"/>
<dbReference type="GO" id="GO:0030170">
    <property type="term" value="F:pyridoxal phosphate binding"/>
    <property type="evidence" value="ECO:0007669"/>
    <property type="project" value="InterPro"/>
</dbReference>
<dbReference type="InterPro" id="IPR050571">
    <property type="entry name" value="Class-IV_PLP-Dep_Aminotrnsfr"/>
</dbReference>
<comment type="catalytic activity">
    <reaction evidence="9">
        <text>4-amino-4-deoxychorismate = 4-aminobenzoate + pyruvate + H(+)</text>
        <dbReference type="Rhea" id="RHEA:16201"/>
        <dbReference type="ChEBI" id="CHEBI:15361"/>
        <dbReference type="ChEBI" id="CHEBI:15378"/>
        <dbReference type="ChEBI" id="CHEBI:17836"/>
        <dbReference type="ChEBI" id="CHEBI:58406"/>
        <dbReference type="EC" id="4.1.3.38"/>
    </reaction>
</comment>
<dbReference type="OrthoDB" id="9805628at2"/>
<dbReference type="RefSeq" id="WP_140590914.1">
    <property type="nucleotide sequence ID" value="NZ_VFRR01000044.1"/>
</dbReference>
<proteinExistence type="inferred from homology"/>
<dbReference type="GO" id="GO:0008153">
    <property type="term" value="P:4-aminobenzoate biosynthetic process"/>
    <property type="evidence" value="ECO:0007669"/>
    <property type="project" value="UniProtKB-UniRule"/>
</dbReference>
<evidence type="ECO:0000256" key="1">
    <source>
        <dbReference type="ARBA" id="ARBA00001933"/>
    </source>
</evidence>
<gene>
    <name evidence="11" type="primary">pabC</name>
    <name evidence="11" type="ORF">FJM67_14855</name>
</gene>
<comment type="pathway">
    <text evidence="7">Cofactor biosynthesis; tetrahydrofolate biosynthesis; 4-aminobenzoate from chorismate: step 2/2.</text>
</comment>
<keyword evidence="6 11" id="KW-0456">Lyase</keyword>
<evidence type="ECO:0000256" key="5">
    <source>
        <dbReference type="ARBA" id="ARBA00022909"/>
    </source>
</evidence>
<dbReference type="GO" id="GO:0005829">
    <property type="term" value="C:cytosol"/>
    <property type="evidence" value="ECO:0007669"/>
    <property type="project" value="TreeGrafter"/>
</dbReference>
<keyword evidence="4" id="KW-0663">Pyridoxal phosphate</keyword>
<dbReference type="EMBL" id="VFRR01000044">
    <property type="protein sequence ID" value="TPE47259.1"/>
    <property type="molecule type" value="Genomic_DNA"/>
</dbReference>
<dbReference type="InterPro" id="IPR001544">
    <property type="entry name" value="Aminotrans_IV"/>
</dbReference>
<evidence type="ECO:0000256" key="4">
    <source>
        <dbReference type="ARBA" id="ARBA00022898"/>
    </source>
</evidence>
<dbReference type="Gene3D" id="3.20.10.10">
    <property type="entry name" value="D-amino Acid Aminotransferase, subunit A, domain 2"/>
    <property type="match status" value="1"/>
</dbReference>
<dbReference type="Pfam" id="PF01063">
    <property type="entry name" value="Aminotran_4"/>
    <property type="match status" value="1"/>
</dbReference>
<dbReference type="GO" id="GO:0046656">
    <property type="term" value="P:folic acid biosynthetic process"/>
    <property type="evidence" value="ECO:0007669"/>
    <property type="project" value="UniProtKB-KW"/>
</dbReference>
<dbReference type="NCBIfam" id="TIGR03461">
    <property type="entry name" value="pabC_Proteo"/>
    <property type="match status" value="1"/>
</dbReference>
<comment type="subunit">
    <text evidence="3">Homodimer.</text>
</comment>
<reference evidence="11 12" key="1">
    <citation type="submission" date="2019-06" db="EMBL/GenBank/DDBJ databases">
        <title>A novel bacterium of genus Marinomonas, isolated from coastal sand.</title>
        <authorList>
            <person name="Huang H."/>
            <person name="Mo K."/>
            <person name="Hu Y."/>
        </authorList>
    </citation>
    <scope>NUCLEOTIDE SEQUENCE [LARGE SCALE GENOMIC DNA]</scope>
    <source>
        <strain evidence="11 12">HB171799</strain>
    </source>
</reference>
<evidence type="ECO:0000256" key="7">
    <source>
        <dbReference type="ARBA" id="ARBA00035633"/>
    </source>
</evidence>
<accession>A0A501WCD1</accession>
<organism evidence="11 12">
    <name type="scientific">Maribrevibacterium harenarium</name>
    <dbReference type="NCBI Taxonomy" id="2589817"/>
    <lineage>
        <taxon>Bacteria</taxon>
        <taxon>Pseudomonadati</taxon>
        <taxon>Pseudomonadota</taxon>
        <taxon>Gammaproteobacteria</taxon>
        <taxon>Oceanospirillales</taxon>
        <taxon>Oceanospirillaceae</taxon>
        <taxon>Maribrevibacterium</taxon>
    </lineage>
</organism>
<protein>
    <recommendedName>
        <fullName evidence="8 10">Aminodeoxychorismate lyase</fullName>
        <ecNumber evidence="8 10">4.1.3.38</ecNumber>
    </recommendedName>
</protein>
<dbReference type="InterPro" id="IPR043131">
    <property type="entry name" value="BCAT-like_N"/>
</dbReference>
<sequence length="268" mass="29912">MKWFVNYQPTNALDINDRGLAYGDGCFETAVYDPQHGLLHLDVHLSRLLRSLRRLAIPFSGEQSANLSLFLQALHSECLERSVIKIVVTRGAGGRGYLPPQEPNVVVAVGIAPMPDYSYWKQHGVKVSVSPITVSRNRVLAGMKHLCRLENVLAKQQLLPDEFEAIMVDEFGNVVEGIQSNIIWRKSKRWYTPALSRAGVHGCGRHVLASKLDCLTIGQFSTSSLVDADAIYFINSVAGAIPVARFQDQDYQFGQHTQWLDHQLLVSE</sequence>
<evidence type="ECO:0000256" key="6">
    <source>
        <dbReference type="ARBA" id="ARBA00023239"/>
    </source>
</evidence>
<dbReference type="SUPFAM" id="SSF56752">
    <property type="entry name" value="D-aminoacid aminotransferase-like PLP-dependent enzymes"/>
    <property type="match status" value="1"/>
</dbReference>
<evidence type="ECO:0000313" key="11">
    <source>
        <dbReference type="EMBL" id="TPE47259.1"/>
    </source>
</evidence>
<evidence type="ECO:0000256" key="10">
    <source>
        <dbReference type="NCBIfam" id="TIGR03461"/>
    </source>
</evidence>
<dbReference type="InterPro" id="IPR017824">
    <property type="entry name" value="Aminodeoxychorismate_lyase_IV"/>
</dbReference>
<dbReference type="PANTHER" id="PTHR42743:SF2">
    <property type="entry name" value="AMINODEOXYCHORISMATE LYASE"/>
    <property type="match status" value="1"/>
</dbReference>
<keyword evidence="5" id="KW-0289">Folate biosynthesis</keyword>